<evidence type="ECO:0000313" key="3">
    <source>
        <dbReference type="EMBL" id="GFN77120.1"/>
    </source>
</evidence>
<dbReference type="InterPro" id="IPR050491">
    <property type="entry name" value="AmpC-like"/>
</dbReference>
<evidence type="ECO:0000259" key="2">
    <source>
        <dbReference type="Pfam" id="PF00144"/>
    </source>
</evidence>
<dbReference type="EMBL" id="BLXT01000438">
    <property type="protein sequence ID" value="GFN77120.1"/>
    <property type="molecule type" value="Genomic_DNA"/>
</dbReference>
<comment type="caution">
    <text evidence="3">The sequence shown here is derived from an EMBL/GenBank/DDBJ whole genome shotgun (WGS) entry which is preliminary data.</text>
</comment>
<reference evidence="3 4" key="1">
    <citation type="journal article" date="2021" name="Elife">
        <title>Chloroplast acquisition without the gene transfer in kleptoplastic sea slugs, Plakobranchus ocellatus.</title>
        <authorList>
            <person name="Maeda T."/>
            <person name="Takahashi S."/>
            <person name="Yoshida T."/>
            <person name="Shimamura S."/>
            <person name="Takaki Y."/>
            <person name="Nagai Y."/>
            <person name="Toyoda A."/>
            <person name="Suzuki Y."/>
            <person name="Arimoto A."/>
            <person name="Ishii H."/>
            <person name="Satoh N."/>
            <person name="Nishiyama T."/>
            <person name="Hasebe M."/>
            <person name="Maruyama T."/>
            <person name="Minagawa J."/>
            <person name="Obokata J."/>
            <person name="Shigenobu S."/>
        </authorList>
    </citation>
    <scope>NUCLEOTIDE SEQUENCE [LARGE SCALE GENOMIC DNA]</scope>
</reference>
<keyword evidence="1" id="KW-0732">Signal</keyword>
<dbReference type="Gene3D" id="3.40.710.10">
    <property type="entry name" value="DD-peptidase/beta-lactamase superfamily"/>
    <property type="match status" value="1"/>
</dbReference>
<dbReference type="InterPro" id="IPR001466">
    <property type="entry name" value="Beta-lactam-related"/>
</dbReference>
<dbReference type="PANTHER" id="PTHR46825">
    <property type="entry name" value="D-ALANYL-D-ALANINE-CARBOXYPEPTIDASE/ENDOPEPTIDASE AMPH"/>
    <property type="match status" value="1"/>
</dbReference>
<dbReference type="SUPFAM" id="SSF56601">
    <property type="entry name" value="beta-lactamase/transpeptidase-like"/>
    <property type="match status" value="1"/>
</dbReference>
<proteinExistence type="predicted"/>
<feature type="domain" description="Beta-lactamase-related" evidence="2">
    <location>
        <begin position="35"/>
        <end position="115"/>
    </location>
</feature>
<gene>
    <name evidence="3" type="ORF">PoB_000362600</name>
</gene>
<dbReference type="PANTHER" id="PTHR46825:SF9">
    <property type="entry name" value="BETA-LACTAMASE-RELATED DOMAIN-CONTAINING PROTEIN"/>
    <property type="match status" value="1"/>
</dbReference>
<dbReference type="InterPro" id="IPR012338">
    <property type="entry name" value="Beta-lactam/transpept-like"/>
</dbReference>
<accession>A0AAV3XKC7</accession>
<feature type="signal peptide" evidence="1">
    <location>
        <begin position="1"/>
        <end position="28"/>
    </location>
</feature>
<name>A0AAV3XKC7_9GAST</name>
<dbReference type="AlphaFoldDB" id="A0AAV3XKC7"/>
<sequence length="122" mass="13450">MLQQQNSPRAMVVVWLVVAGLAASLVGASPTSHGFDKAFHDFLYQHEYMGGAVAAIKDGRLLFADGFGKDRAGKQVTAHSKFHISSLAKSLTGVAIMRLVQEGRITLDDRVCTHFYHYKHLH</sequence>
<organism evidence="3 4">
    <name type="scientific">Plakobranchus ocellatus</name>
    <dbReference type="NCBI Taxonomy" id="259542"/>
    <lineage>
        <taxon>Eukaryota</taxon>
        <taxon>Metazoa</taxon>
        <taxon>Spiralia</taxon>
        <taxon>Lophotrochozoa</taxon>
        <taxon>Mollusca</taxon>
        <taxon>Gastropoda</taxon>
        <taxon>Heterobranchia</taxon>
        <taxon>Euthyneura</taxon>
        <taxon>Panpulmonata</taxon>
        <taxon>Sacoglossa</taxon>
        <taxon>Placobranchoidea</taxon>
        <taxon>Plakobranchidae</taxon>
        <taxon>Plakobranchus</taxon>
    </lineage>
</organism>
<feature type="chain" id="PRO_5043966009" evidence="1">
    <location>
        <begin position="29"/>
        <end position="122"/>
    </location>
</feature>
<dbReference type="Proteomes" id="UP000735302">
    <property type="component" value="Unassembled WGS sequence"/>
</dbReference>
<protein>
    <submittedName>
        <fullName evidence="3">Beta-lactamase</fullName>
    </submittedName>
</protein>
<evidence type="ECO:0000256" key="1">
    <source>
        <dbReference type="SAM" id="SignalP"/>
    </source>
</evidence>
<keyword evidence="4" id="KW-1185">Reference proteome</keyword>
<evidence type="ECO:0000313" key="4">
    <source>
        <dbReference type="Proteomes" id="UP000735302"/>
    </source>
</evidence>
<dbReference type="Pfam" id="PF00144">
    <property type="entry name" value="Beta-lactamase"/>
    <property type="match status" value="1"/>
</dbReference>